<name>A0ACC4DIG8_PURLI</name>
<dbReference type="Proteomes" id="UP001638806">
    <property type="component" value="Unassembled WGS sequence"/>
</dbReference>
<gene>
    <name evidence="1" type="ORF">ACCO45_008892</name>
</gene>
<evidence type="ECO:0000313" key="2">
    <source>
        <dbReference type="Proteomes" id="UP001638806"/>
    </source>
</evidence>
<sequence length="98" mass="10312">MSASRKQASDITNRAGFFLRQLARRDGDGGPSSTVVGVIIVGVVIGFVALLVGIYVKHADRSRGICAAGTLYAMVFGRAAGYRLSSSMMWWTVGGASL</sequence>
<reference evidence="1" key="1">
    <citation type="submission" date="2024-12" db="EMBL/GenBank/DDBJ databases">
        <title>Comparative genomics and development of molecular markers within Purpureocillium lilacinum and among Purpureocillium species.</title>
        <authorList>
            <person name="Yeh Z.-Y."/>
            <person name="Ni N.-T."/>
            <person name="Lo P.-H."/>
            <person name="Mushyakhwo K."/>
            <person name="Lin C.-F."/>
            <person name="Nai Y.-S."/>
        </authorList>
    </citation>
    <scope>NUCLEOTIDE SEQUENCE</scope>
    <source>
        <strain evidence="1">NCHU-NPUST-175</strain>
    </source>
</reference>
<proteinExistence type="predicted"/>
<keyword evidence="2" id="KW-1185">Reference proteome</keyword>
<accession>A0ACC4DIG8</accession>
<organism evidence="1 2">
    <name type="scientific">Purpureocillium lilacinum</name>
    <name type="common">Paecilomyces lilacinus</name>
    <dbReference type="NCBI Taxonomy" id="33203"/>
    <lineage>
        <taxon>Eukaryota</taxon>
        <taxon>Fungi</taxon>
        <taxon>Dikarya</taxon>
        <taxon>Ascomycota</taxon>
        <taxon>Pezizomycotina</taxon>
        <taxon>Sordariomycetes</taxon>
        <taxon>Hypocreomycetidae</taxon>
        <taxon>Hypocreales</taxon>
        <taxon>Ophiocordycipitaceae</taxon>
        <taxon>Purpureocillium</taxon>
    </lineage>
</organism>
<dbReference type="EMBL" id="JBGNUJ010000008">
    <property type="protein sequence ID" value="KAL3956046.1"/>
    <property type="molecule type" value="Genomic_DNA"/>
</dbReference>
<evidence type="ECO:0000313" key="1">
    <source>
        <dbReference type="EMBL" id="KAL3956046.1"/>
    </source>
</evidence>
<comment type="caution">
    <text evidence="1">The sequence shown here is derived from an EMBL/GenBank/DDBJ whole genome shotgun (WGS) entry which is preliminary data.</text>
</comment>
<protein>
    <submittedName>
        <fullName evidence="1">Uncharacterized protein</fullName>
    </submittedName>
</protein>